<accession>A0A6J8AA95</accession>
<sequence length="325" mass="38168">MKDTVPVLKTPTGPSSNKRKKSLRKLYWTEELTSLWKNIKVCIKEKQWLKCINFTNLRRKLKQDFCNIQNQFDKLNRNTKRNFQRKEQDNLTKLFQSHITWDFWKYIGNIGIANERRQNIPFKVKTDDGFRSDVDVVLDKWKTDYEKLLNSCDNGNFDNNHLDWVKGNNHLFLTRNCDTLNYPVTRQDVIDAVNRTKLNKAVGFDYIPAESLRNSICIDLLFKLISFCFQNGKVPDLWLNGIINPIPKNDSACKFDPMSYRGLSKRSSNLAARGDMGFLSGDALLKFEFFKLWNRLKCDNTSNICKRFIPGRLEENRHGIIEIYS</sequence>
<dbReference type="Proteomes" id="UP000507470">
    <property type="component" value="Unassembled WGS sequence"/>
</dbReference>
<gene>
    <name evidence="1" type="ORF">MCOR_4849</name>
</gene>
<evidence type="ECO:0000313" key="2">
    <source>
        <dbReference type="Proteomes" id="UP000507470"/>
    </source>
</evidence>
<dbReference type="AlphaFoldDB" id="A0A6J8AA95"/>
<proteinExistence type="predicted"/>
<protein>
    <submittedName>
        <fullName evidence="1">Uncharacterized protein</fullName>
    </submittedName>
</protein>
<dbReference type="OrthoDB" id="6150503at2759"/>
<reference evidence="1 2" key="1">
    <citation type="submission" date="2020-06" db="EMBL/GenBank/DDBJ databases">
        <authorList>
            <person name="Li R."/>
            <person name="Bekaert M."/>
        </authorList>
    </citation>
    <scope>NUCLEOTIDE SEQUENCE [LARGE SCALE GENOMIC DNA]</scope>
    <source>
        <strain evidence="2">wild</strain>
    </source>
</reference>
<name>A0A6J8AA95_MYTCO</name>
<dbReference type="EMBL" id="CACVKT020000843">
    <property type="protein sequence ID" value="CAC5363405.1"/>
    <property type="molecule type" value="Genomic_DNA"/>
</dbReference>
<evidence type="ECO:0000313" key="1">
    <source>
        <dbReference type="EMBL" id="CAC5363405.1"/>
    </source>
</evidence>
<keyword evidence="2" id="KW-1185">Reference proteome</keyword>
<organism evidence="1 2">
    <name type="scientific">Mytilus coruscus</name>
    <name type="common">Sea mussel</name>
    <dbReference type="NCBI Taxonomy" id="42192"/>
    <lineage>
        <taxon>Eukaryota</taxon>
        <taxon>Metazoa</taxon>
        <taxon>Spiralia</taxon>
        <taxon>Lophotrochozoa</taxon>
        <taxon>Mollusca</taxon>
        <taxon>Bivalvia</taxon>
        <taxon>Autobranchia</taxon>
        <taxon>Pteriomorphia</taxon>
        <taxon>Mytilida</taxon>
        <taxon>Mytiloidea</taxon>
        <taxon>Mytilidae</taxon>
        <taxon>Mytilinae</taxon>
        <taxon>Mytilus</taxon>
    </lineage>
</organism>